<accession>A0A9N9DL72</accession>
<organism evidence="2 3">
    <name type="scientific">Funneliformis caledonium</name>
    <dbReference type="NCBI Taxonomy" id="1117310"/>
    <lineage>
        <taxon>Eukaryota</taxon>
        <taxon>Fungi</taxon>
        <taxon>Fungi incertae sedis</taxon>
        <taxon>Mucoromycota</taxon>
        <taxon>Glomeromycotina</taxon>
        <taxon>Glomeromycetes</taxon>
        <taxon>Glomerales</taxon>
        <taxon>Glomeraceae</taxon>
        <taxon>Funneliformis</taxon>
    </lineage>
</organism>
<feature type="compositionally biased region" description="Basic and acidic residues" evidence="1">
    <location>
        <begin position="1"/>
        <end position="12"/>
    </location>
</feature>
<evidence type="ECO:0000313" key="3">
    <source>
        <dbReference type="Proteomes" id="UP000789570"/>
    </source>
</evidence>
<evidence type="ECO:0000313" key="2">
    <source>
        <dbReference type="EMBL" id="CAG8639856.1"/>
    </source>
</evidence>
<sequence>MEKTLEKDKYTSEDVYITDENDRNKYNEKQELKKYCHSHSVTPSDNYSSRSSLTDSSDYSNSNHNQYASKKAPSNAPRWAFTRYNGPIKEVIKKACRQRSAISLDHQEEK</sequence>
<dbReference type="Proteomes" id="UP000789570">
    <property type="component" value="Unassembled WGS sequence"/>
</dbReference>
<proteinExistence type="predicted"/>
<keyword evidence="3" id="KW-1185">Reference proteome</keyword>
<dbReference type="OrthoDB" id="2462203at2759"/>
<dbReference type="AlphaFoldDB" id="A0A9N9DL72"/>
<evidence type="ECO:0000256" key="1">
    <source>
        <dbReference type="SAM" id="MobiDB-lite"/>
    </source>
</evidence>
<feature type="compositionally biased region" description="Low complexity" evidence="1">
    <location>
        <begin position="44"/>
        <end position="63"/>
    </location>
</feature>
<gene>
    <name evidence="2" type="ORF">FCALED_LOCUS10510</name>
</gene>
<feature type="region of interest" description="Disordered" evidence="1">
    <location>
        <begin position="1"/>
        <end position="23"/>
    </location>
</feature>
<feature type="region of interest" description="Disordered" evidence="1">
    <location>
        <begin position="36"/>
        <end position="79"/>
    </location>
</feature>
<dbReference type="EMBL" id="CAJVPQ010003901">
    <property type="protein sequence ID" value="CAG8639856.1"/>
    <property type="molecule type" value="Genomic_DNA"/>
</dbReference>
<protein>
    <submittedName>
        <fullName evidence="2">364_t:CDS:1</fullName>
    </submittedName>
</protein>
<reference evidence="2" key="1">
    <citation type="submission" date="2021-06" db="EMBL/GenBank/DDBJ databases">
        <authorList>
            <person name="Kallberg Y."/>
            <person name="Tangrot J."/>
            <person name="Rosling A."/>
        </authorList>
    </citation>
    <scope>NUCLEOTIDE SEQUENCE</scope>
    <source>
        <strain evidence="2">UK204</strain>
    </source>
</reference>
<comment type="caution">
    <text evidence="2">The sequence shown here is derived from an EMBL/GenBank/DDBJ whole genome shotgun (WGS) entry which is preliminary data.</text>
</comment>
<name>A0A9N9DL72_9GLOM</name>